<accession>A0A8H7AM58</accession>
<feature type="compositionally biased region" description="Basic and acidic residues" evidence="8">
    <location>
        <begin position="227"/>
        <end position="248"/>
    </location>
</feature>
<feature type="region of interest" description="Disordered" evidence="8">
    <location>
        <begin position="227"/>
        <end position="363"/>
    </location>
</feature>
<keyword evidence="3" id="KW-0235">DNA replication</keyword>
<dbReference type="GO" id="GO:0006270">
    <property type="term" value="P:DNA replication initiation"/>
    <property type="evidence" value="ECO:0007669"/>
    <property type="project" value="InterPro"/>
</dbReference>
<evidence type="ECO:0000313" key="11">
    <source>
        <dbReference type="EMBL" id="KAF7511688.1"/>
    </source>
</evidence>
<evidence type="ECO:0000256" key="3">
    <source>
        <dbReference type="ARBA" id="ARBA00022705"/>
    </source>
</evidence>
<dbReference type="EMBL" id="JAACFV010000018">
    <property type="protein sequence ID" value="KAF7511688.1"/>
    <property type="molecule type" value="Genomic_DNA"/>
</dbReference>
<dbReference type="GO" id="GO:0043596">
    <property type="term" value="C:nuclear replication fork"/>
    <property type="evidence" value="ECO:0007669"/>
    <property type="project" value="TreeGrafter"/>
</dbReference>
<dbReference type="InterPro" id="IPR012340">
    <property type="entry name" value="NA-bd_OB-fold"/>
</dbReference>
<feature type="compositionally biased region" description="Low complexity" evidence="8">
    <location>
        <begin position="323"/>
        <end position="338"/>
    </location>
</feature>
<evidence type="ECO:0000256" key="8">
    <source>
        <dbReference type="SAM" id="MobiDB-lite"/>
    </source>
</evidence>
<evidence type="ECO:0000313" key="12">
    <source>
        <dbReference type="Proteomes" id="UP000606974"/>
    </source>
</evidence>
<feature type="compositionally biased region" description="Polar residues" evidence="8">
    <location>
        <begin position="184"/>
        <end position="196"/>
    </location>
</feature>
<comment type="caution">
    <text evidence="11">The sequence shown here is derived from an EMBL/GenBank/DDBJ whole genome shotgun (WGS) entry which is preliminary data.</text>
</comment>
<feature type="region of interest" description="Disordered" evidence="8">
    <location>
        <begin position="753"/>
        <end position="803"/>
    </location>
</feature>
<dbReference type="Gene3D" id="2.40.50.140">
    <property type="entry name" value="Nucleic acid-binding proteins"/>
    <property type="match status" value="1"/>
</dbReference>
<evidence type="ECO:0000256" key="2">
    <source>
        <dbReference type="ARBA" id="ARBA00009679"/>
    </source>
</evidence>
<feature type="compositionally biased region" description="Basic and acidic residues" evidence="8">
    <location>
        <begin position="775"/>
        <end position="786"/>
    </location>
</feature>
<feature type="region of interest" description="Disordered" evidence="8">
    <location>
        <begin position="431"/>
        <end position="457"/>
    </location>
</feature>
<feature type="compositionally biased region" description="Basic and acidic residues" evidence="8">
    <location>
        <begin position="258"/>
        <end position="274"/>
    </location>
</feature>
<name>A0A8H7AM58_9EURO</name>
<feature type="compositionally biased region" description="Acidic residues" evidence="8">
    <location>
        <begin position="59"/>
        <end position="75"/>
    </location>
</feature>
<evidence type="ECO:0000259" key="9">
    <source>
        <dbReference type="Pfam" id="PF09329"/>
    </source>
</evidence>
<keyword evidence="12" id="KW-1185">Reference proteome</keyword>
<feature type="compositionally biased region" description="Basic and acidic residues" evidence="8">
    <location>
        <begin position="281"/>
        <end position="297"/>
    </location>
</feature>
<dbReference type="GO" id="GO:0008270">
    <property type="term" value="F:zinc ion binding"/>
    <property type="evidence" value="ECO:0007669"/>
    <property type="project" value="UniProtKB-KW"/>
</dbReference>
<feature type="region of interest" description="Disordered" evidence="8">
    <location>
        <begin position="92"/>
        <end position="134"/>
    </location>
</feature>
<feature type="compositionally biased region" description="Basic and acidic residues" evidence="8">
    <location>
        <begin position="350"/>
        <end position="362"/>
    </location>
</feature>
<evidence type="ECO:0000256" key="4">
    <source>
        <dbReference type="ARBA" id="ARBA00022723"/>
    </source>
</evidence>
<proteinExistence type="inferred from homology"/>
<feature type="compositionally biased region" description="Basic and acidic residues" evidence="8">
    <location>
        <begin position="95"/>
        <end position="107"/>
    </location>
</feature>
<comment type="subcellular location">
    <subcellularLocation>
        <location evidence="1">Nucleus</location>
    </subcellularLocation>
</comment>
<evidence type="ECO:0000256" key="6">
    <source>
        <dbReference type="ARBA" id="ARBA00022833"/>
    </source>
</evidence>
<organism evidence="11 12">
    <name type="scientific">Endocarpon pusillum</name>
    <dbReference type="NCBI Taxonomy" id="364733"/>
    <lineage>
        <taxon>Eukaryota</taxon>
        <taxon>Fungi</taxon>
        <taxon>Dikarya</taxon>
        <taxon>Ascomycota</taxon>
        <taxon>Pezizomycotina</taxon>
        <taxon>Eurotiomycetes</taxon>
        <taxon>Chaetothyriomycetidae</taxon>
        <taxon>Verrucariales</taxon>
        <taxon>Verrucariaceae</taxon>
        <taxon>Endocarpon</taxon>
    </lineage>
</organism>
<evidence type="ECO:0000256" key="1">
    <source>
        <dbReference type="ARBA" id="ARBA00004123"/>
    </source>
</evidence>
<feature type="compositionally biased region" description="Polar residues" evidence="8">
    <location>
        <begin position="441"/>
        <end position="450"/>
    </location>
</feature>
<feature type="domain" description="Zinc finger Mcm10/DnaG-type" evidence="9">
    <location>
        <begin position="535"/>
        <end position="580"/>
    </location>
</feature>
<gene>
    <name evidence="11" type="ORF">GJ744_003851</name>
</gene>
<dbReference type="Proteomes" id="UP000606974">
    <property type="component" value="Unassembled WGS sequence"/>
</dbReference>
<dbReference type="AlphaFoldDB" id="A0A8H7AM58"/>
<dbReference type="GO" id="GO:0003688">
    <property type="term" value="F:DNA replication origin binding"/>
    <property type="evidence" value="ECO:0007669"/>
    <property type="project" value="TreeGrafter"/>
</dbReference>
<feature type="domain" description="MCM10 OB-fold" evidence="10">
    <location>
        <begin position="460"/>
        <end position="525"/>
    </location>
</feature>
<protein>
    <recommendedName>
        <fullName evidence="13">Zinc finger Mcm10/DnaG-type domain-containing protein</fullName>
    </recommendedName>
</protein>
<sequence length="803" mass="89013">MSVVERAWPPKSPHAALLSSPSGRRKYQQYQDRRERPLSPVERSATAPDIQRISRKLLDEDEDTNEVDEVEDDEETLQLKLAAIEAKLKLKKLQQNREKNSLEDLGKEPPPINRPQSSASSVRKAKRSHNDRGLRCNSVEVPVSPTRRLVAQVEQRSPGRVLLGIDKGVKATDVSLRRARSTRENGTLGSNRTNGSIAAGRTPMPGCEFFQESGSRHQAERPIKTFSERMTENRAKDQTQEKRREALASKRGAGFKLNRAEMESYQKAAEEARTHKPPRSPLKDRQCATYTREDVLRSQRGKAPNSGILKHSSTLPNLRHHNASSSSTNPNNPVMSNTADQGSQSLQGGRHHEASAVPRKGDPALYDPFSQLHLSSRILPHSFLERTFPPDTHTCLRLPQLLQQVTAPAYELPGLDTKDVVIVGVVASKSTPLDHKPRQGANASAQAKSSSDWKDKWEDGSQNHQRFIVLQLSDLTWSVDLYLFGTAVPRYHRLSPGTVVAILNPGIMPPKKGKEDTGAFSMTLHHGEDTLLEVGTARDLGFCVAVKKDGQQCGSWVNLVKTEICEWHLNAQVTKTQAGRMGVNTGSNAIGRDVAGSRLRDRFVAGARDGRHSDRRVQSSNPGYKFDPESQSRYFITAPSKSERKMNCAKPGEFFQRSAASLLELDDDDPFIAEGRLSRDTESRLKKRLLTEEKEREIALKLTSMGSGGAGGEYLRHRIAPNLDGTYTSESTNDEAGRKKSAMATKDTIMASDRNANGKRAADSVRLSPMKKTRFLTEKGIREAGRESMGGKPAEQDDDLDIV</sequence>
<dbReference type="GO" id="GO:0003697">
    <property type="term" value="F:single-stranded DNA binding"/>
    <property type="evidence" value="ECO:0007669"/>
    <property type="project" value="InterPro"/>
</dbReference>
<dbReference type="Pfam" id="PF22379">
    <property type="entry name" value="OB_MCM10"/>
    <property type="match status" value="1"/>
</dbReference>
<evidence type="ECO:0000256" key="5">
    <source>
        <dbReference type="ARBA" id="ARBA00022771"/>
    </source>
</evidence>
<dbReference type="InterPro" id="IPR015408">
    <property type="entry name" value="Znf_Mcm10/DnaG"/>
</dbReference>
<comment type="similarity">
    <text evidence="2">Belongs to the MCM10 family.</text>
</comment>
<dbReference type="InterPro" id="IPR040184">
    <property type="entry name" value="Mcm10"/>
</dbReference>
<keyword evidence="6" id="KW-0862">Zinc</keyword>
<dbReference type="InterPro" id="IPR055065">
    <property type="entry name" value="OB_MCM10"/>
</dbReference>
<dbReference type="OrthoDB" id="273123at2759"/>
<dbReference type="PANTHER" id="PTHR13454">
    <property type="entry name" value="PROTEIN MCM10 HOMOLOG"/>
    <property type="match status" value="1"/>
</dbReference>
<keyword evidence="4" id="KW-0479">Metal-binding</keyword>
<keyword evidence="7" id="KW-0539">Nucleus</keyword>
<feature type="region of interest" description="Disordered" evidence="8">
    <location>
        <begin position="1"/>
        <end position="75"/>
    </location>
</feature>
<keyword evidence="5" id="KW-0863">Zinc-finger</keyword>
<evidence type="ECO:0008006" key="13">
    <source>
        <dbReference type="Google" id="ProtNLM"/>
    </source>
</evidence>
<evidence type="ECO:0000256" key="7">
    <source>
        <dbReference type="ARBA" id="ARBA00023242"/>
    </source>
</evidence>
<dbReference type="Pfam" id="PF09329">
    <property type="entry name" value="zf-primase"/>
    <property type="match status" value="1"/>
</dbReference>
<feature type="region of interest" description="Disordered" evidence="8">
    <location>
        <begin position="178"/>
        <end position="202"/>
    </location>
</feature>
<evidence type="ECO:0000259" key="10">
    <source>
        <dbReference type="Pfam" id="PF22379"/>
    </source>
</evidence>
<dbReference type="PANTHER" id="PTHR13454:SF11">
    <property type="entry name" value="PROTEIN MCM10 HOMOLOG"/>
    <property type="match status" value="1"/>
</dbReference>
<reference evidence="11" key="1">
    <citation type="submission" date="2020-02" db="EMBL/GenBank/DDBJ databases">
        <authorList>
            <person name="Palmer J.M."/>
        </authorList>
    </citation>
    <scope>NUCLEOTIDE SEQUENCE</scope>
    <source>
        <strain evidence="11">EPUS1.4</strain>
        <tissue evidence="11">Thallus</tissue>
    </source>
</reference>